<dbReference type="InterPro" id="IPR002562">
    <property type="entry name" value="3'-5'_exonuclease_dom"/>
</dbReference>
<evidence type="ECO:0000259" key="7">
    <source>
        <dbReference type="PROSITE" id="PS50967"/>
    </source>
</evidence>
<dbReference type="Pfam" id="PF00570">
    <property type="entry name" value="HRDC"/>
    <property type="match status" value="1"/>
</dbReference>
<dbReference type="InterPro" id="IPR012337">
    <property type="entry name" value="RNaseH-like_sf"/>
</dbReference>
<dbReference type="PANTHER" id="PTHR47649:SF1">
    <property type="entry name" value="RIBONUCLEASE D"/>
    <property type="match status" value="1"/>
</dbReference>
<evidence type="ECO:0000313" key="9">
    <source>
        <dbReference type="Proteomes" id="UP000000238"/>
    </source>
</evidence>
<dbReference type="PROSITE" id="PS50967">
    <property type="entry name" value="HRDC"/>
    <property type="match status" value="1"/>
</dbReference>
<dbReference type="Proteomes" id="UP000000238">
    <property type="component" value="Chromosome"/>
</dbReference>
<comment type="catalytic activity">
    <reaction evidence="6">
        <text>Exonucleolytic cleavage that removes extra residues from the 3'-terminus of tRNA to produce 5'-mononucleotides.</text>
        <dbReference type="EC" id="3.1.13.5"/>
    </reaction>
</comment>
<evidence type="ECO:0000256" key="6">
    <source>
        <dbReference type="HAMAP-Rule" id="MF_01899"/>
    </source>
</evidence>
<dbReference type="HAMAP" id="MF_01899">
    <property type="entry name" value="RNase_D"/>
    <property type="match status" value="1"/>
</dbReference>
<dbReference type="SUPFAM" id="SSF53098">
    <property type="entry name" value="Ribonuclease H-like"/>
    <property type="match status" value="1"/>
</dbReference>
<evidence type="ECO:0000313" key="8">
    <source>
        <dbReference type="EMBL" id="ABC29406.1"/>
    </source>
</evidence>
<dbReference type="InterPro" id="IPR002121">
    <property type="entry name" value="HRDC_dom"/>
</dbReference>
<dbReference type="EMBL" id="CP000155">
    <property type="protein sequence ID" value="ABC29406.1"/>
    <property type="molecule type" value="Genomic_DNA"/>
</dbReference>
<proteinExistence type="inferred from homology"/>
<keyword evidence="2 6" id="KW-0819">tRNA processing</keyword>
<dbReference type="Pfam" id="PF21293">
    <property type="entry name" value="RNAseD_HRDC_C"/>
    <property type="match status" value="1"/>
</dbReference>
<dbReference type="GO" id="GO:0042780">
    <property type="term" value="P:tRNA 3'-end processing"/>
    <property type="evidence" value="ECO:0007669"/>
    <property type="project" value="UniProtKB-UniRule"/>
</dbReference>
<protein>
    <recommendedName>
        <fullName evidence="6">Ribonuclease D</fullName>
        <shortName evidence="6">RNase D</shortName>
        <ecNumber evidence="6">3.1.13.5</ecNumber>
    </recommendedName>
</protein>
<sequence>MPNDTPLSAIYPPDYESRWIDTPAALQEALLRLEKTDWLAVDTEFIRGTTFYPAPALLQLYDRQCVYLVDMLKITDWSGVSRLFESRDILKVVHACSEDLELFNCVGLSQPCGLIDTQVANALLDGELNEGLQSLVRQNLGIELEKHATRSDWTQRPLTDKQIQYAQEDVVVLWPLYQKLAEALRLSGKYEIALEEGEAMRLAAAGVQDMGRYYLKLRGGWRLRKGAQQLLAKLAAWREQEARGRDIPRKKICPDDELIAIAQRRPRTLGQLTEITSIQGAGLRRYGAELVGMVREHMKADGDEPETGFEMIRPPIPREYQDLVKKVKKLTQKLAREHRINVGLLASRGLLEEFVYWHIQGGAGTQPQLLQGWRGRICSAPLERWLQDDRSVPPRQSP</sequence>
<dbReference type="InterPro" id="IPR036397">
    <property type="entry name" value="RNaseH_sf"/>
</dbReference>
<comment type="subcellular location">
    <subcellularLocation>
        <location evidence="6">Cytoplasm</location>
    </subcellularLocation>
</comment>
<keyword evidence="3 6" id="KW-0540">Nuclease</keyword>
<dbReference type="AlphaFoldDB" id="Q2SIW8"/>
<keyword evidence="4 6" id="KW-0378">Hydrolase</keyword>
<dbReference type="HOGENOM" id="CLU_042387_0_0_6"/>
<keyword evidence="9" id="KW-1185">Reference proteome</keyword>
<dbReference type="eggNOG" id="COG0349">
    <property type="taxonomic scope" value="Bacteria"/>
</dbReference>
<dbReference type="RefSeq" id="WP_011396475.1">
    <property type="nucleotide sequence ID" value="NC_007645.1"/>
</dbReference>
<dbReference type="CDD" id="cd06142">
    <property type="entry name" value="RNaseD_exo"/>
    <property type="match status" value="1"/>
</dbReference>
<comment type="similarity">
    <text evidence="6">Belongs to the RNase D family.</text>
</comment>
<comment type="cofactor">
    <cofactor evidence="6">
        <name>a divalent metal cation</name>
        <dbReference type="ChEBI" id="CHEBI:60240"/>
    </cofactor>
</comment>
<evidence type="ECO:0000256" key="2">
    <source>
        <dbReference type="ARBA" id="ARBA00022694"/>
    </source>
</evidence>
<dbReference type="InterPro" id="IPR044876">
    <property type="entry name" value="HRDC_dom_sf"/>
</dbReference>
<organism evidence="8 9">
    <name type="scientific">Hahella chejuensis (strain KCTC 2396)</name>
    <dbReference type="NCBI Taxonomy" id="349521"/>
    <lineage>
        <taxon>Bacteria</taxon>
        <taxon>Pseudomonadati</taxon>
        <taxon>Pseudomonadota</taxon>
        <taxon>Gammaproteobacteria</taxon>
        <taxon>Oceanospirillales</taxon>
        <taxon>Hahellaceae</taxon>
        <taxon>Hahella</taxon>
    </lineage>
</organism>
<keyword evidence="1 6" id="KW-0963">Cytoplasm</keyword>
<dbReference type="SUPFAM" id="SSF47819">
    <property type="entry name" value="HRDC-like"/>
    <property type="match status" value="2"/>
</dbReference>
<dbReference type="SMART" id="SM00474">
    <property type="entry name" value="35EXOc"/>
    <property type="match status" value="1"/>
</dbReference>
<evidence type="ECO:0000256" key="3">
    <source>
        <dbReference type="ARBA" id="ARBA00022722"/>
    </source>
</evidence>
<dbReference type="SMART" id="SM00341">
    <property type="entry name" value="HRDC"/>
    <property type="match status" value="1"/>
</dbReference>
<dbReference type="GO" id="GO:0003676">
    <property type="term" value="F:nucleic acid binding"/>
    <property type="evidence" value="ECO:0007669"/>
    <property type="project" value="InterPro"/>
</dbReference>
<dbReference type="EC" id="3.1.13.5" evidence="6"/>
<dbReference type="Gene3D" id="3.30.420.10">
    <property type="entry name" value="Ribonuclease H-like superfamily/Ribonuclease H"/>
    <property type="match status" value="1"/>
</dbReference>
<keyword evidence="5 6" id="KW-0269">Exonuclease</keyword>
<evidence type="ECO:0000256" key="5">
    <source>
        <dbReference type="ARBA" id="ARBA00022839"/>
    </source>
</evidence>
<dbReference type="InterPro" id="IPR048579">
    <property type="entry name" value="RNAseD_HRDC_C"/>
</dbReference>
<dbReference type="InterPro" id="IPR051086">
    <property type="entry name" value="RNase_D-like"/>
</dbReference>
<dbReference type="KEGG" id="hch:HCH_02616"/>
<dbReference type="Gene3D" id="1.10.150.80">
    <property type="entry name" value="HRDC domain"/>
    <property type="match status" value="2"/>
</dbReference>
<evidence type="ECO:0000256" key="4">
    <source>
        <dbReference type="ARBA" id="ARBA00022801"/>
    </source>
</evidence>
<dbReference type="GO" id="GO:0033890">
    <property type="term" value="F:ribonuclease D activity"/>
    <property type="evidence" value="ECO:0007669"/>
    <property type="project" value="UniProtKB-UniRule"/>
</dbReference>
<feature type="domain" description="HRDC" evidence="7">
    <location>
        <begin position="224"/>
        <end position="304"/>
    </location>
</feature>
<dbReference type="GO" id="GO:0005737">
    <property type="term" value="C:cytoplasm"/>
    <property type="evidence" value="ECO:0007669"/>
    <property type="project" value="UniProtKB-SubCell"/>
</dbReference>
<dbReference type="GO" id="GO:0000166">
    <property type="term" value="F:nucleotide binding"/>
    <property type="evidence" value="ECO:0007669"/>
    <property type="project" value="InterPro"/>
</dbReference>
<dbReference type="Pfam" id="PF01612">
    <property type="entry name" value="DNA_pol_A_exo1"/>
    <property type="match status" value="1"/>
</dbReference>
<reference evidence="8 9" key="1">
    <citation type="journal article" date="2005" name="Nucleic Acids Res.">
        <title>Genomic blueprint of Hahella chejuensis, a marine microbe producing an algicidal agent.</title>
        <authorList>
            <person name="Jeong H."/>
            <person name="Yim J.H."/>
            <person name="Lee C."/>
            <person name="Choi S.-H."/>
            <person name="Park Y.K."/>
            <person name="Yoon S.H."/>
            <person name="Hur C.-G."/>
            <person name="Kang H.-Y."/>
            <person name="Kim D."/>
            <person name="Lee H.H."/>
            <person name="Park K.H."/>
            <person name="Park S.-H."/>
            <person name="Park H.-S."/>
            <person name="Lee H.K."/>
            <person name="Oh T.K."/>
            <person name="Kim J.F."/>
        </authorList>
    </citation>
    <scope>NUCLEOTIDE SEQUENCE [LARGE SCALE GENOMIC DNA]</scope>
    <source>
        <strain evidence="8 9">KCTC 2396</strain>
    </source>
</reference>
<dbReference type="GO" id="GO:0008408">
    <property type="term" value="F:3'-5' exonuclease activity"/>
    <property type="evidence" value="ECO:0007669"/>
    <property type="project" value="InterPro"/>
</dbReference>
<dbReference type="InterPro" id="IPR006292">
    <property type="entry name" value="RNase_D"/>
</dbReference>
<comment type="function">
    <text evidence="6">Exonuclease involved in the 3' processing of various precursor tRNAs. Initiates hydrolysis at the 3'-terminus of an RNA molecule and releases 5'-mononucleotides.</text>
</comment>
<dbReference type="InterPro" id="IPR010997">
    <property type="entry name" value="HRDC-like_sf"/>
</dbReference>
<accession>Q2SIW8</accession>
<evidence type="ECO:0000256" key="1">
    <source>
        <dbReference type="ARBA" id="ARBA00022490"/>
    </source>
</evidence>
<dbReference type="PANTHER" id="PTHR47649">
    <property type="entry name" value="RIBONUCLEASE D"/>
    <property type="match status" value="1"/>
</dbReference>
<dbReference type="STRING" id="349521.HCH_02616"/>
<name>Q2SIW8_HAHCH</name>
<gene>
    <name evidence="6 8" type="primary">rnd</name>
    <name evidence="8" type="ordered locus">HCH_02616</name>
</gene>